<accession>A0ABQ8TVS4</accession>
<reference evidence="1 2" key="1">
    <citation type="journal article" date="2022" name="Allergy">
        <title>Genome assembly and annotation of Periplaneta americana reveal a comprehensive cockroach allergen profile.</title>
        <authorList>
            <person name="Wang L."/>
            <person name="Xiong Q."/>
            <person name="Saelim N."/>
            <person name="Wang L."/>
            <person name="Nong W."/>
            <person name="Wan A.T."/>
            <person name="Shi M."/>
            <person name="Liu X."/>
            <person name="Cao Q."/>
            <person name="Hui J.H.L."/>
            <person name="Sookrung N."/>
            <person name="Leung T.F."/>
            <person name="Tungtrongchitr A."/>
            <person name="Tsui S.K.W."/>
        </authorList>
    </citation>
    <scope>NUCLEOTIDE SEQUENCE [LARGE SCALE GENOMIC DNA]</scope>
    <source>
        <strain evidence="1">PWHHKU_190912</strain>
    </source>
</reference>
<organism evidence="1 2">
    <name type="scientific">Periplaneta americana</name>
    <name type="common">American cockroach</name>
    <name type="synonym">Blatta americana</name>
    <dbReference type="NCBI Taxonomy" id="6978"/>
    <lineage>
        <taxon>Eukaryota</taxon>
        <taxon>Metazoa</taxon>
        <taxon>Ecdysozoa</taxon>
        <taxon>Arthropoda</taxon>
        <taxon>Hexapoda</taxon>
        <taxon>Insecta</taxon>
        <taxon>Pterygota</taxon>
        <taxon>Neoptera</taxon>
        <taxon>Polyneoptera</taxon>
        <taxon>Dictyoptera</taxon>
        <taxon>Blattodea</taxon>
        <taxon>Blattoidea</taxon>
        <taxon>Blattidae</taxon>
        <taxon>Blattinae</taxon>
        <taxon>Periplaneta</taxon>
    </lineage>
</organism>
<comment type="caution">
    <text evidence="1">The sequence shown here is derived from an EMBL/GenBank/DDBJ whole genome shotgun (WGS) entry which is preliminary data.</text>
</comment>
<keyword evidence="2" id="KW-1185">Reference proteome</keyword>
<gene>
    <name evidence="1" type="ORF">ANN_00784</name>
</gene>
<dbReference type="Proteomes" id="UP001148838">
    <property type="component" value="Unassembled WGS sequence"/>
</dbReference>
<evidence type="ECO:0000313" key="1">
    <source>
        <dbReference type="EMBL" id="KAJ4449385.1"/>
    </source>
</evidence>
<sequence length="148" mass="16751">MYNMTYGDQEEEKELVELLAEKKLLLKDALETPQHQITFGRVSLIYTLTTTRAASAAELAVKKKVNKYAHLLDNYNFVLFAVETFGPWNHDAKVLVSQIGKILISITGDRRCTTYLRQRLSIAIQRGNAMSVLGTLPESSPLDEFFLL</sequence>
<proteinExistence type="predicted"/>
<protein>
    <submittedName>
        <fullName evidence="1">Uncharacterized protein</fullName>
    </submittedName>
</protein>
<evidence type="ECO:0000313" key="2">
    <source>
        <dbReference type="Proteomes" id="UP001148838"/>
    </source>
</evidence>
<name>A0ABQ8TVS4_PERAM</name>
<dbReference type="EMBL" id="JAJSOF020000003">
    <property type="protein sequence ID" value="KAJ4449385.1"/>
    <property type="molecule type" value="Genomic_DNA"/>
</dbReference>